<sequence length="153" mass="17570">MFDYSEMKKILSNNEQNDLSHRTCPIASSTQGKHRVAIRSQHRIILVLKELECAGMKIFEALKSHFDDHYVSILNNIHKIWTIYSNLTSENIPIVLIHGFDVGIGLWSLNLDQLCSNRPVYVIDLLGLARSSRTIFSLDPIEAEKQFIDMLEE</sequence>
<accession>A0A819J999</accession>
<dbReference type="PANTHER" id="PTHR42886:SF29">
    <property type="entry name" value="PUMMELIG, ISOFORM A"/>
    <property type="match status" value="1"/>
</dbReference>
<dbReference type="PANTHER" id="PTHR42886">
    <property type="entry name" value="RE40534P-RELATED"/>
    <property type="match status" value="1"/>
</dbReference>
<dbReference type="GO" id="GO:0006654">
    <property type="term" value="P:phosphatidic acid biosynthetic process"/>
    <property type="evidence" value="ECO:0007669"/>
    <property type="project" value="TreeGrafter"/>
</dbReference>
<dbReference type="GO" id="GO:0005811">
    <property type="term" value="C:lipid droplet"/>
    <property type="evidence" value="ECO:0007669"/>
    <property type="project" value="TreeGrafter"/>
</dbReference>
<gene>
    <name evidence="3" type="ORF">FNK824_LOCUS22063</name>
    <name evidence="2" type="ORF">SEV965_LOCUS26310</name>
</gene>
<proteinExistence type="inferred from homology"/>
<dbReference type="GO" id="GO:0042171">
    <property type="term" value="F:lysophosphatidic acid acyltransferase activity"/>
    <property type="evidence" value="ECO:0007669"/>
    <property type="project" value="TreeGrafter"/>
</dbReference>
<dbReference type="GO" id="GO:0055088">
    <property type="term" value="P:lipid homeostasis"/>
    <property type="evidence" value="ECO:0007669"/>
    <property type="project" value="TreeGrafter"/>
</dbReference>
<dbReference type="InterPro" id="IPR029058">
    <property type="entry name" value="AB_hydrolase_fold"/>
</dbReference>
<dbReference type="AlphaFoldDB" id="A0A819J999"/>
<dbReference type="Proteomes" id="UP000663874">
    <property type="component" value="Unassembled WGS sequence"/>
</dbReference>
<name>A0A819J999_9BILA</name>
<dbReference type="GO" id="GO:0005739">
    <property type="term" value="C:mitochondrion"/>
    <property type="evidence" value="ECO:0007669"/>
    <property type="project" value="TreeGrafter"/>
</dbReference>
<comment type="caution">
    <text evidence="3">The sequence shown here is derived from an EMBL/GenBank/DDBJ whole genome shotgun (WGS) entry which is preliminary data.</text>
</comment>
<dbReference type="EMBL" id="CAJOBE010004387">
    <property type="protein sequence ID" value="CAF3929462.1"/>
    <property type="molecule type" value="Genomic_DNA"/>
</dbReference>
<dbReference type="Gene3D" id="3.40.50.1820">
    <property type="entry name" value="alpha/beta hydrolase"/>
    <property type="match status" value="1"/>
</dbReference>
<evidence type="ECO:0000313" key="3">
    <source>
        <dbReference type="EMBL" id="CAF3929462.1"/>
    </source>
</evidence>
<dbReference type="GO" id="GO:0052689">
    <property type="term" value="F:carboxylic ester hydrolase activity"/>
    <property type="evidence" value="ECO:0007669"/>
    <property type="project" value="TreeGrafter"/>
</dbReference>
<evidence type="ECO:0000313" key="4">
    <source>
        <dbReference type="Proteomes" id="UP000663874"/>
    </source>
</evidence>
<evidence type="ECO:0000256" key="1">
    <source>
        <dbReference type="ARBA" id="ARBA00038097"/>
    </source>
</evidence>
<dbReference type="SUPFAM" id="SSF53474">
    <property type="entry name" value="alpha/beta-Hydrolases"/>
    <property type="match status" value="1"/>
</dbReference>
<organism evidence="3 4">
    <name type="scientific">Rotaria sordida</name>
    <dbReference type="NCBI Taxonomy" id="392033"/>
    <lineage>
        <taxon>Eukaryota</taxon>
        <taxon>Metazoa</taxon>
        <taxon>Spiralia</taxon>
        <taxon>Gnathifera</taxon>
        <taxon>Rotifera</taxon>
        <taxon>Eurotatoria</taxon>
        <taxon>Bdelloidea</taxon>
        <taxon>Philodinida</taxon>
        <taxon>Philodinidae</taxon>
        <taxon>Rotaria</taxon>
    </lineage>
</organism>
<dbReference type="Proteomes" id="UP000663889">
    <property type="component" value="Unassembled WGS sequence"/>
</dbReference>
<dbReference type="EMBL" id="CAJNOU010002218">
    <property type="protein sequence ID" value="CAF1301451.1"/>
    <property type="molecule type" value="Genomic_DNA"/>
</dbReference>
<reference evidence="3" key="1">
    <citation type="submission" date="2021-02" db="EMBL/GenBank/DDBJ databases">
        <authorList>
            <person name="Nowell W R."/>
        </authorList>
    </citation>
    <scope>NUCLEOTIDE SEQUENCE</scope>
</reference>
<protein>
    <submittedName>
        <fullName evidence="3">Uncharacterized protein</fullName>
    </submittedName>
</protein>
<evidence type="ECO:0000313" key="2">
    <source>
        <dbReference type="EMBL" id="CAF1301451.1"/>
    </source>
</evidence>
<comment type="similarity">
    <text evidence="1">Belongs to the peptidase S33 family. ABHD4/ABHD5 subfamily.</text>
</comment>